<dbReference type="AlphaFoldDB" id="K1VBE3"/>
<organism evidence="1">
    <name type="scientific">human gut metagenome</name>
    <dbReference type="NCBI Taxonomy" id="408170"/>
    <lineage>
        <taxon>unclassified sequences</taxon>
        <taxon>metagenomes</taxon>
        <taxon>organismal metagenomes</taxon>
    </lineage>
</organism>
<protein>
    <submittedName>
        <fullName evidence="1">Decarboxylating precorrin-6y C5,15-methyltransferase</fullName>
    </submittedName>
</protein>
<proteinExistence type="predicted"/>
<keyword evidence="1" id="KW-0489">Methyltransferase</keyword>
<dbReference type="GO" id="GO:0032259">
    <property type="term" value="P:methylation"/>
    <property type="evidence" value="ECO:0007669"/>
    <property type="project" value="UniProtKB-KW"/>
</dbReference>
<dbReference type="EMBL" id="AJWY01000384">
    <property type="protein sequence ID" value="EKC81251.1"/>
    <property type="molecule type" value="Genomic_DNA"/>
</dbReference>
<sequence>QKIKEVLLPDGVIVFNSVSEESKALFTKGITQINKKVTQCTRIAVDAFNPIEIMRAE</sequence>
<reference evidence="1" key="1">
    <citation type="journal article" date="2013" name="Environ. Microbiol.">
        <title>Microbiota from the distal guts of lean and obese adolescents exhibit partial functional redundancy besides clear differences in community structure.</title>
        <authorList>
            <person name="Ferrer M."/>
            <person name="Ruiz A."/>
            <person name="Lanza F."/>
            <person name="Haange S.B."/>
            <person name="Oberbach A."/>
            <person name="Till H."/>
            <person name="Bargiela R."/>
            <person name="Campoy C."/>
            <person name="Segura M.T."/>
            <person name="Richter M."/>
            <person name="von Bergen M."/>
            <person name="Seifert J."/>
            <person name="Suarez A."/>
        </authorList>
    </citation>
    <scope>NUCLEOTIDE SEQUENCE</scope>
</reference>
<gene>
    <name evidence="1" type="ORF">LEA_00539</name>
</gene>
<evidence type="ECO:0000313" key="1">
    <source>
        <dbReference type="EMBL" id="EKC81251.1"/>
    </source>
</evidence>
<accession>K1VBE3</accession>
<feature type="non-terminal residue" evidence="1">
    <location>
        <position position="1"/>
    </location>
</feature>
<dbReference type="GO" id="GO:0008168">
    <property type="term" value="F:methyltransferase activity"/>
    <property type="evidence" value="ECO:0007669"/>
    <property type="project" value="UniProtKB-KW"/>
</dbReference>
<name>K1VBE3_9ZZZZ</name>
<keyword evidence="1" id="KW-0808">Transferase</keyword>
<comment type="caution">
    <text evidence="1">The sequence shown here is derived from an EMBL/GenBank/DDBJ whole genome shotgun (WGS) entry which is preliminary data.</text>
</comment>